<dbReference type="InterPro" id="IPR022770">
    <property type="entry name" value="IucA/IucC-like_C"/>
</dbReference>
<dbReference type="AlphaFoldDB" id="A0A5N3QTZ8"/>
<dbReference type="Proteomes" id="UP000326789">
    <property type="component" value="Unassembled WGS sequence"/>
</dbReference>
<dbReference type="RefSeq" id="WP_150873088.1">
    <property type="nucleotide sequence ID" value="NZ_VWSE01000010.1"/>
</dbReference>
<accession>A0A5N3QTZ8</accession>
<name>A0A5N3QTZ8_9VIBR</name>
<proteinExistence type="predicted"/>
<dbReference type="GO" id="GO:0003824">
    <property type="term" value="F:catalytic activity"/>
    <property type="evidence" value="ECO:0007669"/>
    <property type="project" value="UniProtKB-ARBA"/>
</dbReference>
<protein>
    <submittedName>
        <fullName evidence="2">Siderophore-iron reductase FhuF</fullName>
    </submittedName>
</protein>
<comment type="caution">
    <text evidence="2">The sequence shown here is derived from an EMBL/GenBank/DDBJ whole genome shotgun (WGS) entry which is preliminary data.</text>
</comment>
<evidence type="ECO:0000259" key="1">
    <source>
        <dbReference type="Pfam" id="PF06276"/>
    </source>
</evidence>
<evidence type="ECO:0000313" key="2">
    <source>
        <dbReference type="EMBL" id="KAB0285380.1"/>
    </source>
</evidence>
<dbReference type="InterPro" id="IPR008090">
    <property type="entry name" value="Fe_iron_reduct"/>
</dbReference>
<gene>
    <name evidence="2" type="primary">fhuF</name>
    <name evidence="2" type="ORF">F2P58_22955</name>
</gene>
<organism evidence="2 3">
    <name type="scientific">Vibrio fortis</name>
    <dbReference type="NCBI Taxonomy" id="212667"/>
    <lineage>
        <taxon>Bacteria</taxon>
        <taxon>Pseudomonadati</taxon>
        <taxon>Pseudomonadota</taxon>
        <taxon>Gammaproteobacteria</taxon>
        <taxon>Vibrionales</taxon>
        <taxon>Vibrionaceae</taxon>
        <taxon>Vibrio</taxon>
    </lineage>
</organism>
<dbReference type="Pfam" id="PF06276">
    <property type="entry name" value="FhuF"/>
    <property type="match status" value="1"/>
</dbReference>
<dbReference type="NCBIfam" id="TIGR03951">
    <property type="entry name" value="Fe_III_red_FhuF"/>
    <property type="match status" value="1"/>
</dbReference>
<feature type="domain" description="Aerobactin siderophore biosynthesis IucA/IucC-like C-terminal" evidence="1">
    <location>
        <begin position="92"/>
        <end position="208"/>
    </location>
</feature>
<sequence>MKIKSIQAASLKAVPSGFTTTDFNHLQSLWGERKQCSLELALNELTQVDQRHELKVLSDENIDLNTWLNESFAQLMSLHAEHTQLGTAVCASLWHKQLVELIFPTLVALRWKYGIVPNSDAKAIHLNIEPNGRVNTIAIENQSSQVLSDQELDEKLAKIVTNIGAQLEPIFAEQRVNRKRFWGNLSNALAQGFTRLSDKKLHTSDADLNQRVEFWLTKILGEKNSLVEVKTVSSSHGHALFARRKTCCLKYKLNKVRMCKTCNLMDSEEQHQFYQAKYAS</sequence>
<dbReference type="PRINTS" id="PR01714">
    <property type="entry name" value="2FE2SRDCTASE"/>
</dbReference>
<evidence type="ECO:0000313" key="3">
    <source>
        <dbReference type="Proteomes" id="UP000326789"/>
    </source>
</evidence>
<dbReference type="EMBL" id="VWSE01000010">
    <property type="protein sequence ID" value="KAB0285380.1"/>
    <property type="molecule type" value="Genomic_DNA"/>
</dbReference>
<reference evidence="2 3" key="1">
    <citation type="submission" date="2019-09" db="EMBL/GenBank/DDBJ databases">
        <title>Whole genome sequence of Vibrio fortis.</title>
        <authorList>
            <person name="Das S.K."/>
        </authorList>
    </citation>
    <scope>NUCLEOTIDE SEQUENCE [LARGE SCALE GENOMIC DNA]</scope>
    <source>
        <strain evidence="2 3">AN60</strain>
    </source>
</reference>